<dbReference type="HAMAP" id="MF_00073">
    <property type="entry name" value="NusB"/>
    <property type="match status" value="1"/>
</dbReference>
<dbReference type="InterPro" id="IPR006027">
    <property type="entry name" value="NusB_RsmB_TIM44"/>
</dbReference>
<dbReference type="SUPFAM" id="SSF48013">
    <property type="entry name" value="NusB-like"/>
    <property type="match status" value="1"/>
</dbReference>
<evidence type="ECO:0000256" key="1">
    <source>
        <dbReference type="ARBA" id="ARBA00005952"/>
    </source>
</evidence>
<dbReference type="Gene3D" id="1.10.940.10">
    <property type="entry name" value="NusB-like"/>
    <property type="match status" value="1"/>
</dbReference>
<evidence type="ECO:0000256" key="6">
    <source>
        <dbReference type="HAMAP-Rule" id="MF_00073"/>
    </source>
</evidence>
<keyword evidence="9" id="KW-1185">Reference proteome</keyword>
<sequence>MKPIARRKARRIALQAIYQWQMTNDSIADIELQYVTDNDPTQVDFDYFRDLLSGVSSRLSELDNKLGDFVSRPFSDVDQIDKAILRLGAYELLHRNDVPYRVIINEGIELAKAFASDDSHKFINGVLDKLGNSLNRPG</sequence>
<dbReference type="Pfam" id="PF01029">
    <property type="entry name" value="NusB"/>
    <property type="match status" value="1"/>
</dbReference>
<evidence type="ECO:0000256" key="5">
    <source>
        <dbReference type="ARBA" id="ARBA00023163"/>
    </source>
</evidence>
<evidence type="ECO:0000313" key="9">
    <source>
        <dbReference type="Proteomes" id="UP001597380"/>
    </source>
</evidence>
<name>A0ABW4XQQ9_9GAMM</name>
<organism evidence="8 9">
    <name type="scientific">Corallincola platygyrae</name>
    <dbReference type="NCBI Taxonomy" id="1193278"/>
    <lineage>
        <taxon>Bacteria</taxon>
        <taxon>Pseudomonadati</taxon>
        <taxon>Pseudomonadota</taxon>
        <taxon>Gammaproteobacteria</taxon>
        <taxon>Alteromonadales</taxon>
        <taxon>Psychromonadaceae</taxon>
        <taxon>Corallincola</taxon>
    </lineage>
</organism>
<protein>
    <recommendedName>
        <fullName evidence="6">Transcription antitermination protein NusB</fullName>
    </recommendedName>
    <alternativeName>
        <fullName evidence="6">Antitermination factor NusB</fullName>
    </alternativeName>
</protein>
<evidence type="ECO:0000313" key="8">
    <source>
        <dbReference type="EMBL" id="MFD2097906.1"/>
    </source>
</evidence>
<comment type="function">
    <text evidence="6">Involved in transcription antitermination. Required for transcription of ribosomal RNA (rRNA) genes. Binds specifically to the boxA antiterminator sequence of the ribosomal RNA (rrn) operons.</text>
</comment>
<evidence type="ECO:0000256" key="2">
    <source>
        <dbReference type="ARBA" id="ARBA00022814"/>
    </source>
</evidence>
<keyword evidence="2 6" id="KW-0889">Transcription antitermination</keyword>
<dbReference type="InterPro" id="IPR011605">
    <property type="entry name" value="NusB_fam"/>
</dbReference>
<dbReference type="InterPro" id="IPR035926">
    <property type="entry name" value="NusB-like_sf"/>
</dbReference>
<keyword evidence="4 6" id="KW-0805">Transcription regulation</keyword>
<keyword evidence="5 6" id="KW-0804">Transcription</keyword>
<accession>A0ABW4XQQ9</accession>
<comment type="caution">
    <text evidence="8">The sequence shown here is derived from an EMBL/GenBank/DDBJ whole genome shotgun (WGS) entry which is preliminary data.</text>
</comment>
<dbReference type="RefSeq" id="WP_345340045.1">
    <property type="nucleotide sequence ID" value="NZ_BAABLI010000013.1"/>
</dbReference>
<keyword evidence="3 6" id="KW-0694">RNA-binding</keyword>
<proteinExistence type="inferred from homology"/>
<comment type="similarity">
    <text evidence="1 6">Belongs to the NusB family.</text>
</comment>
<dbReference type="PANTHER" id="PTHR11078:SF3">
    <property type="entry name" value="ANTITERMINATION NUSB DOMAIN-CONTAINING PROTEIN"/>
    <property type="match status" value="1"/>
</dbReference>
<feature type="domain" description="NusB/RsmB/TIM44" evidence="7">
    <location>
        <begin position="7"/>
        <end position="130"/>
    </location>
</feature>
<evidence type="ECO:0000259" key="7">
    <source>
        <dbReference type="Pfam" id="PF01029"/>
    </source>
</evidence>
<dbReference type="Proteomes" id="UP001597380">
    <property type="component" value="Unassembled WGS sequence"/>
</dbReference>
<reference evidence="9" key="1">
    <citation type="journal article" date="2019" name="Int. J. Syst. Evol. Microbiol.">
        <title>The Global Catalogue of Microorganisms (GCM) 10K type strain sequencing project: providing services to taxonomists for standard genome sequencing and annotation.</title>
        <authorList>
            <consortium name="The Broad Institute Genomics Platform"/>
            <consortium name="The Broad Institute Genome Sequencing Center for Infectious Disease"/>
            <person name="Wu L."/>
            <person name="Ma J."/>
        </authorList>
    </citation>
    <scope>NUCLEOTIDE SEQUENCE [LARGE SCALE GENOMIC DNA]</scope>
    <source>
        <strain evidence="9">CGMCC 1.10992</strain>
    </source>
</reference>
<dbReference type="NCBIfam" id="TIGR01951">
    <property type="entry name" value="nusB"/>
    <property type="match status" value="1"/>
</dbReference>
<dbReference type="EMBL" id="JBHUHT010000030">
    <property type="protein sequence ID" value="MFD2097906.1"/>
    <property type="molecule type" value="Genomic_DNA"/>
</dbReference>
<evidence type="ECO:0000256" key="4">
    <source>
        <dbReference type="ARBA" id="ARBA00023015"/>
    </source>
</evidence>
<dbReference type="PANTHER" id="PTHR11078">
    <property type="entry name" value="N UTILIZATION SUBSTANCE PROTEIN B-RELATED"/>
    <property type="match status" value="1"/>
</dbReference>
<evidence type="ECO:0000256" key="3">
    <source>
        <dbReference type="ARBA" id="ARBA00022884"/>
    </source>
</evidence>
<gene>
    <name evidence="6 8" type="primary">nusB</name>
    <name evidence="8" type="ORF">ACFSJ3_18110</name>
</gene>